<feature type="transmembrane region" description="Helical" evidence="6">
    <location>
        <begin position="21"/>
        <end position="38"/>
    </location>
</feature>
<feature type="transmembrane region" description="Helical" evidence="6">
    <location>
        <begin position="174"/>
        <end position="195"/>
    </location>
</feature>
<dbReference type="GO" id="GO:0022857">
    <property type="term" value="F:transmembrane transporter activity"/>
    <property type="evidence" value="ECO:0007669"/>
    <property type="project" value="InterPro"/>
</dbReference>
<evidence type="ECO:0000256" key="3">
    <source>
        <dbReference type="ARBA" id="ARBA00022692"/>
    </source>
</evidence>
<dbReference type="PATRIC" id="fig|1562970.3.peg.1216"/>
<feature type="transmembrane region" description="Helical" evidence="6">
    <location>
        <begin position="368"/>
        <end position="391"/>
    </location>
</feature>
<feature type="transmembrane region" description="Helical" evidence="6">
    <location>
        <begin position="50"/>
        <end position="67"/>
    </location>
</feature>
<keyword evidence="8" id="KW-1185">Reference proteome</keyword>
<evidence type="ECO:0000256" key="2">
    <source>
        <dbReference type="ARBA" id="ARBA00022448"/>
    </source>
</evidence>
<evidence type="ECO:0000256" key="5">
    <source>
        <dbReference type="ARBA" id="ARBA00023136"/>
    </source>
</evidence>
<feature type="transmembrane region" description="Helical" evidence="6">
    <location>
        <begin position="397"/>
        <end position="418"/>
    </location>
</feature>
<feature type="transmembrane region" description="Helical" evidence="6">
    <location>
        <begin position="234"/>
        <end position="256"/>
    </location>
</feature>
<dbReference type="HOGENOM" id="CLU_029352_0_0_10"/>
<name>A0A098BZ69_9BACT</name>
<dbReference type="PANTHER" id="PTHR12778:SF10">
    <property type="entry name" value="MAJOR FACILITATOR SUPERFAMILY DOMAIN-CONTAINING PROTEIN 3"/>
    <property type="match status" value="1"/>
</dbReference>
<comment type="subcellular location">
    <subcellularLocation>
        <location evidence="1">Membrane</location>
        <topology evidence="1">Multi-pass membrane protein</topology>
    </subcellularLocation>
</comment>
<dbReference type="SUPFAM" id="SSF103473">
    <property type="entry name" value="MFS general substrate transporter"/>
    <property type="match status" value="1"/>
</dbReference>
<keyword evidence="5 6" id="KW-0472">Membrane</keyword>
<protein>
    <submittedName>
        <fullName evidence="7">Beta-lactamase induction signal transducer</fullName>
    </submittedName>
</protein>
<organism evidence="7 8">
    <name type="scientific">Fermentimonas caenicola</name>
    <dbReference type="NCBI Taxonomy" id="1562970"/>
    <lineage>
        <taxon>Bacteria</taxon>
        <taxon>Pseudomonadati</taxon>
        <taxon>Bacteroidota</taxon>
        <taxon>Bacteroidia</taxon>
        <taxon>Bacteroidales</taxon>
        <taxon>Dysgonomonadaceae</taxon>
        <taxon>Fermentimonas</taxon>
    </lineage>
</organism>
<accession>A0A098BZ69</accession>
<dbReference type="PANTHER" id="PTHR12778">
    <property type="entry name" value="SOLUTE CARRIER FAMILY 33 ACETYL-COA TRANSPORTER -RELATED"/>
    <property type="match status" value="1"/>
</dbReference>
<evidence type="ECO:0000256" key="6">
    <source>
        <dbReference type="SAM" id="Phobius"/>
    </source>
</evidence>
<dbReference type="GO" id="GO:0016020">
    <property type="term" value="C:membrane"/>
    <property type="evidence" value="ECO:0007669"/>
    <property type="project" value="UniProtKB-SubCell"/>
</dbReference>
<proteinExistence type="predicted"/>
<dbReference type="InterPro" id="IPR004752">
    <property type="entry name" value="AmpG_permease/AT-1"/>
</dbReference>
<feature type="transmembrane region" description="Helical" evidence="6">
    <location>
        <begin position="276"/>
        <end position="298"/>
    </location>
</feature>
<evidence type="ECO:0000313" key="7">
    <source>
        <dbReference type="EMBL" id="CEA15980.1"/>
    </source>
</evidence>
<feature type="transmembrane region" description="Helical" evidence="6">
    <location>
        <begin position="333"/>
        <end position="356"/>
    </location>
</feature>
<dbReference type="STRING" id="1562970.ING2E5B_1230"/>
<dbReference type="InterPro" id="IPR036259">
    <property type="entry name" value="MFS_trans_sf"/>
</dbReference>
<keyword evidence="2" id="KW-0813">Transport</keyword>
<dbReference type="OrthoDB" id="9787815at2"/>
<dbReference type="EMBL" id="LN515532">
    <property type="protein sequence ID" value="CEA15980.1"/>
    <property type="molecule type" value="Genomic_DNA"/>
</dbReference>
<feature type="transmembrane region" description="Helical" evidence="6">
    <location>
        <begin position="305"/>
        <end position="327"/>
    </location>
</feature>
<dbReference type="Proteomes" id="UP000032417">
    <property type="component" value="Chromosome 1"/>
</dbReference>
<dbReference type="Pfam" id="PF07690">
    <property type="entry name" value="MFS_1"/>
    <property type="match status" value="1"/>
</dbReference>
<keyword evidence="4 6" id="KW-1133">Transmembrane helix</keyword>
<dbReference type="KEGG" id="pbt:ING2E5B_1230"/>
<dbReference type="Gene3D" id="1.20.1250.20">
    <property type="entry name" value="MFS general substrate transporter like domains"/>
    <property type="match status" value="1"/>
</dbReference>
<dbReference type="AlphaFoldDB" id="A0A098BZ69"/>
<gene>
    <name evidence="7" type="ORF">ING2E5B_1230</name>
</gene>
<evidence type="ECO:0000256" key="4">
    <source>
        <dbReference type="ARBA" id="ARBA00022989"/>
    </source>
</evidence>
<feature type="transmembrane region" description="Helical" evidence="6">
    <location>
        <begin position="79"/>
        <end position="97"/>
    </location>
</feature>
<feature type="transmembrane region" description="Helical" evidence="6">
    <location>
        <begin position="149"/>
        <end position="168"/>
    </location>
</feature>
<evidence type="ECO:0000256" key="1">
    <source>
        <dbReference type="ARBA" id="ARBA00004141"/>
    </source>
</evidence>
<keyword evidence="3 6" id="KW-0812">Transmembrane</keyword>
<dbReference type="InterPro" id="IPR011701">
    <property type="entry name" value="MFS"/>
</dbReference>
<evidence type="ECO:0000313" key="8">
    <source>
        <dbReference type="Proteomes" id="UP000032417"/>
    </source>
</evidence>
<reference evidence="7 8" key="1">
    <citation type="submission" date="2014-08" db="EMBL/GenBank/DDBJ databases">
        <authorList>
            <person name="Wibberg D."/>
        </authorList>
    </citation>
    <scope>NUCLEOTIDE SEQUENCE [LARGE SCALE GENOMIC DNA]</scope>
    <source>
        <strain evidence="8">ING2-E5B</strain>
    </source>
</reference>
<sequence>MKNKLSRKATFRNPWTWVPTLYFAEGLPYVAVMTISVIMYKRLELSNTEIALYTSWLYLPWVIKPFWSPFVDILKTKRWWIVSMQLLIGAGLAGIAFTLPTPFWLQASLAFFWLMAFSSATHDIAADGFYMLSLDDSQQSFFVGIRSTFYRLASITGQGFLIILAGFFERKVDIPTAWSLTFFIMGGLFIAFFVYHRFVLPYPVSDSGKAANTPKEVMREFGNTFRSFFTKKGIGLALVFILLYRLAEAMLVKLAYPFLLDPREVGGLGLATQDAGIAYGTVGVIALTIGGIIGGILASRQGLKYWLWPMALAITLPNAAYLLLSVYQPENFLWVNLAVFIEQFGYGFGFTAYMLYMIYFSQGDHKTAHYSICTGFMALGMMLPGMAAGWIQEQLGYINFFIFIMIAIIPTLIIIPFMKIDKDFGRAKKKNKKTETDNSGDNQ</sequence>